<dbReference type="EMBL" id="CP022540">
    <property type="protein sequence ID" value="ASP20150.1"/>
    <property type="molecule type" value="Genomic_DNA"/>
</dbReference>
<dbReference type="SUPFAM" id="SSF55846">
    <property type="entry name" value="N-acetylmuramoyl-L-alanine amidase-like"/>
    <property type="match status" value="1"/>
</dbReference>
<proteinExistence type="predicted"/>
<dbReference type="AlphaFoldDB" id="A0A222E1V1"/>
<dbReference type="OrthoDB" id="7844486at2"/>
<feature type="signal peptide" evidence="1">
    <location>
        <begin position="1"/>
        <end position="22"/>
    </location>
</feature>
<evidence type="ECO:0000256" key="1">
    <source>
        <dbReference type="SAM" id="SignalP"/>
    </source>
</evidence>
<dbReference type="Proteomes" id="UP000203589">
    <property type="component" value="Chromosome"/>
</dbReference>
<evidence type="ECO:0000313" key="3">
    <source>
        <dbReference type="Proteomes" id="UP000203589"/>
    </source>
</evidence>
<keyword evidence="1" id="KW-0732">Signal</keyword>
<gene>
    <name evidence="2" type="ORF">ANTHELSMS3_01452</name>
</gene>
<accession>A0A222E1V1</accession>
<dbReference type="GO" id="GO:0009253">
    <property type="term" value="P:peptidoglycan catabolic process"/>
    <property type="evidence" value="ECO:0007669"/>
    <property type="project" value="InterPro"/>
</dbReference>
<dbReference type="InterPro" id="IPR036505">
    <property type="entry name" value="Amidase/PGRP_sf"/>
</dbReference>
<dbReference type="KEGG" id="aht:ANTHELSMS3_01452"/>
<sequence length="274" mass="29762">MNNLLIVLSLWWLLLAPPQALAEPAPLSIPGEITVPFRGVDHSALRGFAQDRITHITFHHEGFAGTDSDLFRRASAARDRQTIDQRVRNIHAYHAGDAGLGMFAYHYAVDKAGNIAKGRPVSLKPSTRSTAIGSRNLADFAGHFAVVALGDFNHESLTPAGRLAYVRVMSEAQRAYRVPTAQIQPHKHHAATSCPGTHILKEAGALREMVRHYSLQAELVGRGCLKDTPDGKWGPKSRRALRAFSKANRGVVAQPEVSDVALFGMLDAPGAACR</sequence>
<feature type="chain" id="PRO_5012284829" evidence="1">
    <location>
        <begin position="23"/>
        <end position="274"/>
    </location>
</feature>
<dbReference type="Gene3D" id="3.40.80.10">
    <property type="entry name" value="Peptidoglycan recognition protein-like"/>
    <property type="match status" value="1"/>
</dbReference>
<name>A0A222E1V1_9RHOB</name>
<reference evidence="2 3" key="1">
    <citation type="submission" date="2017-07" db="EMBL/GenBank/DDBJ databases">
        <title>Genome Sequence of Antarctobacter heliothermus Strain SMS3 Isolated from a culture of the Diatom Skeletonema marinoi.</title>
        <authorList>
            <person name="Topel M."/>
            <person name="Pinder M.I.M."/>
            <person name="Johansson O.N."/>
            <person name="Kourtchenko O."/>
            <person name="Godhe A."/>
            <person name="Clarke A.K."/>
        </authorList>
    </citation>
    <scope>NUCLEOTIDE SEQUENCE [LARGE SCALE GENOMIC DNA]</scope>
    <source>
        <strain evidence="2 3">SMS3</strain>
    </source>
</reference>
<protein>
    <submittedName>
        <fullName evidence="2">N-acetylmuramoyl-L-alanine amidase</fullName>
    </submittedName>
</protein>
<dbReference type="RefSeq" id="WP_157733433.1">
    <property type="nucleotide sequence ID" value="NZ_CP022540.1"/>
</dbReference>
<dbReference type="GO" id="GO:0008745">
    <property type="term" value="F:N-acetylmuramoyl-L-alanine amidase activity"/>
    <property type="evidence" value="ECO:0007669"/>
    <property type="project" value="InterPro"/>
</dbReference>
<evidence type="ECO:0000313" key="2">
    <source>
        <dbReference type="EMBL" id="ASP20150.1"/>
    </source>
</evidence>
<keyword evidence="3" id="KW-1185">Reference proteome</keyword>
<organism evidence="2 3">
    <name type="scientific">Antarctobacter heliothermus</name>
    <dbReference type="NCBI Taxonomy" id="74033"/>
    <lineage>
        <taxon>Bacteria</taxon>
        <taxon>Pseudomonadati</taxon>
        <taxon>Pseudomonadota</taxon>
        <taxon>Alphaproteobacteria</taxon>
        <taxon>Rhodobacterales</taxon>
        <taxon>Roseobacteraceae</taxon>
        <taxon>Antarctobacter</taxon>
    </lineage>
</organism>